<accession>A0A7X5UX82</accession>
<comment type="caution">
    <text evidence="1">The sequence shown here is derived from an EMBL/GenBank/DDBJ whole genome shotgun (WGS) entry which is preliminary data.</text>
</comment>
<organism evidence="1 2">
    <name type="scientific">Sphingomonas leidyi</name>
    <dbReference type="NCBI Taxonomy" id="68569"/>
    <lineage>
        <taxon>Bacteria</taxon>
        <taxon>Pseudomonadati</taxon>
        <taxon>Pseudomonadota</taxon>
        <taxon>Alphaproteobacteria</taxon>
        <taxon>Sphingomonadales</taxon>
        <taxon>Sphingomonadaceae</taxon>
        <taxon>Sphingomonas</taxon>
    </lineage>
</organism>
<evidence type="ECO:0000313" key="2">
    <source>
        <dbReference type="Proteomes" id="UP000564677"/>
    </source>
</evidence>
<dbReference type="AlphaFoldDB" id="A0A7X5UX82"/>
<dbReference type="Proteomes" id="UP000564677">
    <property type="component" value="Unassembled WGS sequence"/>
</dbReference>
<dbReference type="RefSeq" id="WP_279589386.1">
    <property type="nucleotide sequence ID" value="NZ_CP170557.1"/>
</dbReference>
<evidence type="ECO:0000313" key="1">
    <source>
        <dbReference type="EMBL" id="NIJ63858.1"/>
    </source>
</evidence>
<proteinExistence type="predicted"/>
<sequence length="44" mass="4637">MNHWPFITAAYLLVLLGTGGLAAFSYAAMRRAEAAAAALRGGRE</sequence>
<reference evidence="1 2" key="1">
    <citation type="submission" date="2020-03" db="EMBL/GenBank/DDBJ databases">
        <title>Genomic Encyclopedia of Type Strains, Phase IV (KMG-IV): sequencing the most valuable type-strain genomes for metagenomic binning, comparative biology and taxonomic classification.</title>
        <authorList>
            <person name="Goeker M."/>
        </authorList>
    </citation>
    <scope>NUCLEOTIDE SEQUENCE [LARGE SCALE GENOMIC DNA]</scope>
    <source>
        <strain evidence="1 2">DSM 4733</strain>
    </source>
</reference>
<dbReference type="EMBL" id="JAASQV010000001">
    <property type="protein sequence ID" value="NIJ63858.1"/>
    <property type="molecule type" value="Genomic_DNA"/>
</dbReference>
<keyword evidence="2" id="KW-1185">Reference proteome</keyword>
<gene>
    <name evidence="1" type="ORF">FHR20_000789</name>
</gene>
<evidence type="ECO:0008006" key="3">
    <source>
        <dbReference type="Google" id="ProtNLM"/>
    </source>
</evidence>
<protein>
    <recommendedName>
        <fullName evidence="3">Heme exporter protein D</fullName>
    </recommendedName>
</protein>
<name>A0A7X5UX82_9SPHN</name>